<dbReference type="EMBL" id="BAAALD010000125">
    <property type="protein sequence ID" value="GAA1121467.1"/>
    <property type="molecule type" value="Genomic_DNA"/>
</dbReference>
<comment type="similarity">
    <text evidence="1">Belongs to the glycosyltransferase 2 family.</text>
</comment>
<gene>
    <name evidence="6" type="ORF">GCM10009663_71320</name>
</gene>
<dbReference type="Pfam" id="PF13641">
    <property type="entry name" value="Glyco_tranf_2_3"/>
    <property type="match status" value="1"/>
</dbReference>
<protein>
    <submittedName>
        <fullName evidence="6">Glycosyltransferase</fullName>
    </submittedName>
</protein>
<keyword evidence="2" id="KW-0328">Glycosyltransferase</keyword>
<reference evidence="6 7" key="1">
    <citation type="journal article" date="2019" name="Int. J. Syst. Evol. Microbiol.">
        <title>The Global Catalogue of Microorganisms (GCM) 10K type strain sequencing project: providing services to taxonomists for standard genome sequencing and annotation.</title>
        <authorList>
            <consortium name="The Broad Institute Genomics Platform"/>
            <consortium name="The Broad Institute Genome Sequencing Center for Infectious Disease"/>
            <person name="Wu L."/>
            <person name="Ma J."/>
        </authorList>
    </citation>
    <scope>NUCLEOTIDE SEQUENCE [LARGE SCALE GENOMIC DNA]</scope>
    <source>
        <strain evidence="6 7">JCM 13002</strain>
    </source>
</reference>
<dbReference type="InterPro" id="IPR029044">
    <property type="entry name" value="Nucleotide-diphossugar_trans"/>
</dbReference>
<evidence type="ECO:0000256" key="2">
    <source>
        <dbReference type="ARBA" id="ARBA00022676"/>
    </source>
</evidence>
<keyword evidence="4" id="KW-0472">Membrane</keyword>
<feature type="transmembrane region" description="Helical" evidence="4">
    <location>
        <begin position="638"/>
        <end position="658"/>
    </location>
</feature>
<evidence type="ECO:0000256" key="1">
    <source>
        <dbReference type="ARBA" id="ARBA00006739"/>
    </source>
</evidence>
<dbReference type="Gene3D" id="3.20.20.370">
    <property type="entry name" value="Glycoside hydrolase/deacetylase"/>
    <property type="match status" value="1"/>
</dbReference>
<keyword evidence="3" id="KW-0808">Transferase</keyword>
<evidence type="ECO:0000259" key="5">
    <source>
        <dbReference type="PROSITE" id="PS51677"/>
    </source>
</evidence>
<dbReference type="Proteomes" id="UP001499987">
    <property type="component" value="Unassembled WGS sequence"/>
</dbReference>
<dbReference type="CDD" id="cd06423">
    <property type="entry name" value="CESA_like"/>
    <property type="match status" value="1"/>
</dbReference>
<dbReference type="Gene3D" id="3.90.550.10">
    <property type="entry name" value="Spore Coat Polysaccharide Biosynthesis Protein SpsA, Chain A"/>
    <property type="match status" value="1"/>
</dbReference>
<evidence type="ECO:0000313" key="7">
    <source>
        <dbReference type="Proteomes" id="UP001499987"/>
    </source>
</evidence>
<dbReference type="Pfam" id="PF01522">
    <property type="entry name" value="Polysacc_deac_1"/>
    <property type="match status" value="1"/>
</dbReference>
<keyword evidence="7" id="KW-1185">Reference proteome</keyword>
<keyword evidence="4" id="KW-1133">Transmembrane helix</keyword>
<feature type="domain" description="NodB homology" evidence="5">
    <location>
        <begin position="89"/>
        <end position="277"/>
    </location>
</feature>
<accession>A0ABN1U692</accession>
<evidence type="ECO:0000256" key="4">
    <source>
        <dbReference type="SAM" id="Phobius"/>
    </source>
</evidence>
<dbReference type="SUPFAM" id="SSF53448">
    <property type="entry name" value="Nucleotide-diphospho-sugar transferases"/>
    <property type="match status" value="1"/>
</dbReference>
<dbReference type="PANTHER" id="PTHR43630">
    <property type="entry name" value="POLY-BETA-1,6-N-ACETYL-D-GLUCOSAMINE SYNTHASE"/>
    <property type="match status" value="1"/>
</dbReference>
<proteinExistence type="inferred from homology"/>
<dbReference type="PANTHER" id="PTHR43630:SF1">
    <property type="entry name" value="POLY-BETA-1,6-N-ACETYL-D-GLUCOSAMINE SYNTHASE"/>
    <property type="match status" value="1"/>
</dbReference>
<dbReference type="RefSeq" id="WP_344627896.1">
    <property type="nucleotide sequence ID" value="NZ_BAAALD010000125.1"/>
</dbReference>
<feature type="transmembrane region" description="Helical" evidence="4">
    <location>
        <begin position="606"/>
        <end position="632"/>
    </location>
</feature>
<organism evidence="6 7">
    <name type="scientific">Kitasatospora arboriphila</name>
    <dbReference type="NCBI Taxonomy" id="258052"/>
    <lineage>
        <taxon>Bacteria</taxon>
        <taxon>Bacillati</taxon>
        <taxon>Actinomycetota</taxon>
        <taxon>Actinomycetes</taxon>
        <taxon>Kitasatosporales</taxon>
        <taxon>Streptomycetaceae</taxon>
        <taxon>Kitasatospora</taxon>
    </lineage>
</organism>
<comment type="caution">
    <text evidence="6">The sequence shown here is derived from an EMBL/GenBank/DDBJ whole genome shotgun (WGS) entry which is preliminary data.</text>
</comment>
<evidence type="ECO:0000256" key="3">
    <source>
        <dbReference type="ARBA" id="ARBA00022679"/>
    </source>
</evidence>
<dbReference type="SUPFAM" id="SSF88713">
    <property type="entry name" value="Glycoside hydrolase/deacetylase"/>
    <property type="match status" value="1"/>
</dbReference>
<name>A0ABN1U692_9ACTN</name>
<sequence length="714" mass="78678">MSRPKGNRAAARSRRRAVPPLRFTLPTVVLLTLLLTLLLRGLVTNEAFHDARINVSVDKTTVPAALLTGGPVIDARGPGAPRSYRAQDHTMALTFDDGPDEKWTPQILDVLARYHAKATFFVTGSMVVQYPELIRRILAEGHEIGLHTFTHPDLTLQSDRRITWEMAQTQIALAGVAGVHSALFRPPYSSDATALDDLTWPVVKKLADRGYVTAFIDEDTEDWQRPGVDAIVRAALPKKPGAGHVVLMHDAGGDRSQSVAALRILMPQLQSEGYRFTTVSQAIGAGSPMSRASDFQRWEGEAFLYLAHGSVLVMPVLVVLLAVVGTLVFGRFALMLFLSVKHARRTRRRTFSWGPPVTEPATVLVPAYNEQECIANTLNSLTAGEHPVEVIVIDDGSTDDTARIVRELDLPGVRLITQPNSGKATALNTGIANASHDLIVMMDGDTVFEPSTVRELVQPFADPSVGAVAGNAKVGNRNGLIGAWQHVEYVMGFNLDRRMYDELRCMPTVPGAVGAYRREALERAGGMSEDTLAEDTDLTMALHIDGWRVVYAENARAWTEAPSTVGQLWSQRYRWCYGTMQAMWKHRRAVFASGPAGRFGRVGLPLVALFMVLAPLLAPLFDVFLVYGLVFVDAPKTFAAWSTVLLAQFVCAAYAFRLDRERPLHLFSLPLQQLVYRQLMYLVLLQSWITALTGGRLRWQKLRRTGEVDAPVAA</sequence>
<dbReference type="InterPro" id="IPR002509">
    <property type="entry name" value="NODB_dom"/>
</dbReference>
<dbReference type="InterPro" id="IPR011330">
    <property type="entry name" value="Glyco_hydro/deAcase_b/a-brl"/>
</dbReference>
<feature type="transmembrane region" description="Helical" evidence="4">
    <location>
        <begin position="312"/>
        <end position="340"/>
    </location>
</feature>
<evidence type="ECO:0000313" key="6">
    <source>
        <dbReference type="EMBL" id="GAA1121467.1"/>
    </source>
</evidence>
<keyword evidence="4" id="KW-0812">Transmembrane</keyword>
<dbReference type="PROSITE" id="PS51677">
    <property type="entry name" value="NODB"/>
    <property type="match status" value="1"/>
</dbReference>